<keyword evidence="1" id="KW-0833">Ubl conjugation pathway</keyword>
<accession>A0A5E4QX78</accession>
<dbReference type="SUPFAM" id="SSF48371">
    <property type="entry name" value="ARM repeat"/>
    <property type="match status" value="1"/>
</dbReference>
<dbReference type="InterPro" id="IPR056845">
    <property type="entry name" value="LRR_Zer-1"/>
</dbReference>
<dbReference type="Proteomes" id="UP000324832">
    <property type="component" value="Unassembled WGS sequence"/>
</dbReference>
<dbReference type="EMBL" id="FZQP02006332">
    <property type="protein sequence ID" value="VVD02799.1"/>
    <property type="molecule type" value="Genomic_DNA"/>
</dbReference>
<dbReference type="AlphaFoldDB" id="A0A5E4QX78"/>
<reference evidence="4 5" key="1">
    <citation type="submission" date="2017-07" db="EMBL/GenBank/DDBJ databases">
        <authorList>
            <person name="Talla V."/>
            <person name="Backstrom N."/>
        </authorList>
    </citation>
    <scope>NUCLEOTIDE SEQUENCE [LARGE SCALE GENOMIC DNA]</scope>
</reference>
<dbReference type="Gene3D" id="3.80.10.10">
    <property type="entry name" value="Ribonuclease Inhibitor"/>
    <property type="match status" value="2"/>
</dbReference>
<dbReference type="InterPro" id="IPR051341">
    <property type="entry name" value="Zyg-11_UBL_adapter"/>
</dbReference>
<name>A0A5E4QX78_9NEOP</name>
<organism evidence="4 5">
    <name type="scientific">Leptidea sinapis</name>
    <dbReference type="NCBI Taxonomy" id="189913"/>
    <lineage>
        <taxon>Eukaryota</taxon>
        <taxon>Metazoa</taxon>
        <taxon>Ecdysozoa</taxon>
        <taxon>Arthropoda</taxon>
        <taxon>Hexapoda</taxon>
        <taxon>Insecta</taxon>
        <taxon>Pterygota</taxon>
        <taxon>Neoptera</taxon>
        <taxon>Endopterygota</taxon>
        <taxon>Lepidoptera</taxon>
        <taxon>Glossata</taxon>
        <taxon>Ditrysia</taxon>
        <taxon>Papilionoidea</taxon>
        <taxon>Pieridae</taxon>
        <taxon>Dismorphiinae</taxon>
        <taxon>Leptidea</taxon>
    </lineage>
</organism>
<evidence type="ECO:0000313" key="4">
    <source>
        <dbReference type="EMBL" id="VVD02799.1"/>
    </source>
</evidence>
<dbReference type="InterPro" id="IPR011989">
    <property type="entry name" value="ARM-like"/>
</dbReference>
<dbReference type="GO" id="GO:0031462">
    <property type="term" value="C:Cul2-RING ubiquitin ligase complex"/>
    <property type="evidence" value="ECO:0007669"/>
    <property type="project" value="TreeGrafter"/>
</dbReference>
<evidence type="ECO:0000256" key="1">
    <source>
        <dbReference type="ARBA" id="ARBA00022786"/>
    </source>
</evidence>
<dbReference type="SUPFAM" id="SSF52047">
    <property type="entry name" value="RNI-like"/>
    <property type="match status" value="1"/>
</dbReference>
<protein>
    <submittedName>
        <fullName evidence="4">Uncharacterized protein</fullName>
    </submittedName>
</protein>
<keyword evidence="5" id="KW-1185">Reference proteome</keyword>
<dbReference type="InterPro" id="IPR055142">
    <property type="entry name" value="ZER1-like_C"/>
</dbReference>
<proteinExistence type="predicted"/>
<sequence>MESDETLINLNKKAPDLLFNQCIHLLVDNINVISTEDQVSKRRILNDDIHLPSTICEQFLEVYQKTKRLTDDICFLFNDVDRTGLTKIKIFNCKLTNAGFLCLMQHKPVYLELKNCNFVTKKTMNVIYQHCENLKYLKFLNIHFQHATDRMKLSRQNDWYNINSIEISHPRGMVTLPLFIPKHSLNLTYLDMSYYAPKHITLIKRLHSLDTLILFNVQPCKDIIEWICQMRTLKKLDLSHSNESSGAYVNPNDVLSRLVTSLPHLTHLDISGTNLAGSGASVIDGGNVCDIPGLVTRVKRPLEFLGLYKTSQSACTRHDIPAREISGDGNEKQILIAASAYFWRPSLLHHVINDIIYLILKQERVPYMGQVLRIVLNAMETYKNNKHIHIVGNAALYYIVRHIEKTNVGLHLKRRIIKVIMDGMEAHEQDSPVLRNGFLTLTQFKFPKDVLHEYERMVQILLDTITTCDERNTQKTAVALLNSLACHVSGTMKQFLGEEEGLSTMLWLIEQRIDSTEYDNILEIAWSTLWNMTDETPKNCKQFLDRGGIRYFLYCMKYFPYCEDLLRSMLGLMGNVAEVAQLRPVLMYRPFVYALHRILKYSDYDDGFEILYNAAGVLANMLADGPEAWTVSRPSRPRMLNLLYDVIEGWNLRNERNINYRSLRPILALLRVTHTPLCQIWASFALANLTFVSPNKYCKLFIDEGGLDIVHQVLQSVQNVDVLLHSRILVQNCSSYMVQAVIEEPEEENMDI</sequence>
<dbReference type="InterPro" id="IPR032675">
    <property type="entry name" value="LRR_dom_sf"/>
</dbReference>
<feature type="domain" description="Zer-1-like leucine-rich repeats region" evidence="3">
    <location>
        <begin position="186"/>
        <end position="310"/>
    </location>
</feature>
<evidence type="ECO:0000259" key="3">
    <source>
        <dbReference type="Pfam" id="PF25013"/>
    </source>
</evidence>
<dbReference type="PANTHER" id="PTHR12904">
    <property type="match status" value="1"/>
</dbReference>
<evidence type="ECO:0000259" key="2">
    <source>
        <dbReference type="Pfam" id="PF22964"/>
    </source>
</evidence>
<dbReference type="PANTHER" id="PTHR12904:SF23">
    <property type="entry name" value="PROTEIN ZER-1 HOMOLOG"/>
    <property type="match status" value="1"/>
</dbReference>
<dbReference type="Pfam" id="PF25013">
    <property type="entry name" value="LRR_Zer-1"/>
    <property type="match status" value="1"/>
</dbReference>
<gene>
    <name evidence="4" type="ORF">LSINAPIS_LOCUS12934</name>
</gene>
<evidence type="ECO:0000313" key="5">
    <source>
        <dbReference type="Proteomes" id="UP000324832"/>
    </source>
</evidence>
<feature type="domain" description="Protein zer-1 homolog-like C-terminal" evidence="2">
    <location>
        <begin position="378"/>
        <end position="719"/>
    </location>
</feature>
<dbReference type="InterPro" id="IPR016024">
    <property type="entry name" value="ARM-type_fold"/>
</dbReference>
<dbReference type="Pfam" id="PF22964">
    <property type="entry name" value="ZER1-like_2nd"/>
    <property type="match status" value="1"/>
</dbReference>
<dbReference type="Gene3D" id="1.25.10.10">
    <property type="entry name" value="Leucine-rich Repeat Variant"/>
    <property type="match status" value="1"/>
</dbReference>